<name>A0A9N7UBQ8_PLEPL</name>
<sequence>MCCYSRAHQDNPPFGSAMDGSHFAPLPRDSFNTPHINPEVLEKMWQLGRTFGYNQRIPSPAPGEEFQGRRSAADQRDWNYAPREEEHQN</sequence>
<keyword evidence="3" id="KW-1185">Reference proteome</keyword>
<protein>
    <submittedName>
        <fullName evidence="2">Uncharacterized protein</fullName>
    </submittedName>
</protein>
<organism evidence="2 3">
    <name type="scientific">Pleuronectes platessa</name>
    <name type="common">European plaice</name>
    <dbReference type="NCBI Taxonomy" id="8262"/>
    <lineage>
        <taxon>Eukaryota</taxon>
        <taxon>Metazoa</taxon>
        <taxon>Chordata</taxon>
        <taxon>Craniata</taxon>
        <taxon>Vertebrata</taxon>
        <taxon>Euteleostomi</taxon>
        <taxon>Actinopterygii</taxon>
        <taxon>Neopterygii</taxon>
        <taxon>Teleostei</taxon>
        <taxon>Neoteleostei</taxon>
        <taxon>Acanthomorphata</taxon>
        <taxon>Carangaria</taxon>
        <taxon>Pleuronectiformes</taxon>
        <taxon>Pleuronectoidei</taxon>
        <taxon>Pleuronectidae</taxon>
        <taxon>Pleuronectes</taxon>
    </lineage>
</organism>
<evidence type="ECO:0000313" key="2">
    <source>
        <dbReference type="EMBL" id="CAB1427093.1"/>
    </source>
</evidence>
<gene>
    <name evidence="2" type="ORF">PLEPLA_LOCUS15031</name>
</gene>
<dbReference type="Proteomes" id="UP001153269">
    <property type="component" value="Unassembled WGS sequence"/>
</dbReference>
<accession>A0A9N7UBQ8</accession>
<reference evidence="2" key="1">
    <citation type="submission" date="2020-03" db="EMBL/GenBank/DDBJ databases">
        <authorList>
            <person name="Weist P."/>
        </authorList>
    </citation>
    <scope>NUCLEOTIDE SEQUENCE</scope>
</reference>
<evidence type="ECO:0000313" key="3">
    <source>
        <dbReference type="Proteomes" id="UP001153269"/>
    </source>
</evidence>
<feature type="region of interest" description="Disordered" evidence="1">
    <location>
        <begin position="55"/>
        <end position="89"/>
    </location>
</feature>
<evidence type="ECO:0000256" key="1">
    <source>
        <dbReference type="SAM" id="MobiDB-lite"/>
    </source>
</evidence>
<dbReference type="AlphaFoldDB" id="A0A9N7UBQ8"/>
<feature type="region of interest" description="Disordered" evidence="1">
    <location>
        <begin position="1"/>
        <end position="30"/>
    </location>
</feature>
<feature type="compositionally biased region" description="Basic and acidic residues" evidence="1">
    <location>
        <begin position="66"/>
        <end position="89"/>
    </location>
</feature>
<comment type="caution">
    <text evidence="2">The sequence shown here is derived from an EMBL/GenBank/DDBJ whole genome shotgun (WGS) entry which is preliminary data.</text>
</comment>
<proteinExistence type="predicted"/>
<dbReference type="EMBL" id="CADEAL010000941">
    <property type="protein sequence ID" value="CAB1427093.1"/>
    <property type="molecule type" value="Genomic_DNA"/>
</dbReference>